<dbReference type="PANTHER" id="PTHR33112">
    <property type="entry name" value="DOMAIN PROTEIN, PUTATIVE-RELATED"/>
    <property type="match status" value="1"/>
</dbReference>
<protein>
    <recommendedName>
        <fullName evidence="2">Heterokaryon incompatibility domain-containing protein</fullName>
    </recommendedName>
</protein>
<keyword evidence="4" id="KW-1185">Reference proteome</keyword>
<evidence type="ECO:0000313" key="3">
    <source>
        <dbReference type="EMBL" id="SPN99258.1"/>
    </source>
</evidence>
<feature type="domain" description="Heterokaryon incompatibility" evidence="2">
    <location>
        <begin position="225"/>
        <end position="388"/>
    </location>
</feature>
<gene>
    <name evidence="3" type="ORF">DNG_02295</name>
</gene>
<sequence length="705" mass="77686">MTSATLCQLCQSISLQSLPPFPDDSYRRTVSGRPNLQKLVHREENDPIPTPFGFPHHLSLEALRAASAASCELCRQIETGADGLLADLTSEKEWRAKYPEVPAERGDPSFELWITKRGEGGDGFWVSTKCASEPENTLFIVATFGLCIDDDDNPLAVVFPGRPINGPPDENALDRSVAWVRACDTHENCTGHGSSLPTRLIDLGGPGPETTVRLVEPGAGTSGTYTALSYCWGDSNAYTTTRSLLSARKEGMSLSDLPPTFQDAIAMTRRLEVRYIWIDSLCICQDDLRDWERESAGMAAVYQNAYLTIAATGKPDTSGGLFFERPGKPYLRTTLTTTRTSHGNIDTDPSVSGNVLIFPLNDAKEVIRSRRLSMTDEPLATRGWAFQERLLARRVLHFASDQIFFECLEGTILEDGLRIPYRHLSAYPDKEPISKGESGKREDTARTPRAEGQDKAIHHWHSLVKEYNRLKLTFPSDVFPALSGVAKVYQSLLDDEYVAGIWRKTMIEELCWQSLSCTAVSEYRAPSWSWASVYGSTPAGFNGTHRDVGTILDHHVEIDGDNPFGRVKDAWIKVEAPLVPLSLSEKTGPTGHMCGSTGSGNGEDAYLGFDTIDRNYSVSAEMVRKMKLFVLVLAVIVNDEGDMRPDSGLGENEPLCYMCILVTPGREEEAVEVGPAMRRVGFTIQLPETFGPGLLDSCRAIVTLV</sequence>
<dbReference type="InterPro" id="IPR010730">
    <property type="entry name" value="HET"/>
</dbReference>
<dbReference type="Pfam" id="PF06985">
    <property type="entry name" value="HET"/>
    <property type="match status" value="1"/>
</dbReference>
<name>A0AAE8ST47_9PEZI</name>
<feature type="region of interest" description="Disordered" evidence="1">
    <location>
        <begin position="430"/>
        <end position="453"/>
    </location>
</feature>
<evidence type="ECO:0000313" key="4">
    <source>
        <dbReference type="Proteomes" id="UP001187682"/>
    </source>
</evidence>
<evidence type="ECO:0000259" key="2">
    <source>
        <dbReference type="Pfam" id="PF06985"/>
    </source>
</evidence>
<proteinExistence type="predicted"/>
<reference evidence="3" key="1">
    <citation type="submission" date="2018-03" db="EMBL/GenBank/DDBJ databases">
        <authorList>
            <person name="Guldener U."/>
        </authorList>
    </citation>
    <scope>NUCLEOTIDE SEQUENCE</scope>
</reference>
<dbReference type="EMBL" id="ONZQ02000002">
    <property type="protein sequence ID" value="SPN99258.1"/>
    <property type="molecule type" value="Genomic_DNA"/>
</dbReference>
<accession>A0AAE8ST47</accession>
<comment type="caution">
    <text evidence="3">The sequence shown here is derived from an EMBL/GenBank/DDBJ whole genome shotgun (WGS) entry which is preliminary data.</text>
</comment>
<dbReference type="PANTHER" id="PTHR33112:SF16">
    <property type="entry name" value="HETEROKARYON INCOMPATIBILITY DOMAIN-CONTAINING PROTEIN"/>
    <property type="match status" value="1"/>
</dbReference>
<evidence type="ECO:0000256" key="1">
    <source>
        <dbReference type="SAM" id="MobiDB-lite"/>
    </source>
</evidence>
<dbReference type="AlphaFoldDB" id="A0AAE8ST47"/>
<dbReference type="Proteomes" id="UP001187682">
    <property type="component" value="Unassembled WGS sequence"/>
</dbReference>
<organism evidence="3 4">
    <name type="scientific">Cephalotrichum gorgonifer</name>
    <dbReference type="NCBI Taxonomy" id="2041049"/>
    <lineage>
        <taxon>Eukaryota</taxon>
        <taxon>Fungi</taxon>
        <taxon>Dikarya</taxon>
        <taxon>Ascomycota</taxon>
        <taxon>Pezizomycotina</taxon>
        <taxon>Sordariomycetes</taxon>
        <taxon>Hypocreomycetidae</taxon>
        <taxon>Microascales</taxon>
        <taxon>Microascaceae</taxon>
        <taxon>Cephalotrichum</taxon>
    </lineage>
</organism>